<sequence>MRAALTNTAIYCICSRRKRRLGDDLNGRGKSSPFVVYTEKIVSLNMSETTEKPEVRINDFPILHPDPEHIAC</sequence>
<dbReference type="Proteomes" id="UP001054837">
    <property type="component" value="Unassembled WGS sequence"/>
</dbReference>
<comment type="caution">
    <text evidence="1">The sequence shown here is derived from an EMBL/GenBank/DDBJ whole genome shotgun (WGS) entry which is preliminary data.</text>
</comment>
<evidence type="ECO:0000313" key="2">
    <source>
        <dbReference type="Proteomes" id="UP001054837"/>
    </source>
</evidence>
<protein>
    <submittedName>
        <fullName evidence="1">Uncharacterized protein</fullName>
    </submittedName>
</protein>
<dbReference type="AlphaFoldDB" id="A0AAV4P2V2"/>
<name>A0AAV4P2V2_9ARAC</name>
<dbReference type="EMBL" id="BPLQ01002316">
    <property type="protein sequence ID" value="GIX91348.1"/>
    <property type="molecule type" value="Genomic_DNA"/>
</dbReference>
<proteinExistence type="predicted"/>
<keyword evidence="2" id="KW-1185">Reference proteome</keyword>
<gene>
    <name evidence="1" type="ORF">CDAR_570951</name>
</gene>
<accession>A0AAV4P2V2</accession>
<evidence type="ECO:0000313" key="1">
    <source>
        <dbReference type="EMBL" id="GIX91348.1"/>
    </source>
</evidence>
<reference evidence="1 2" key="1">
    <citation type="submission" date="2021-06" db="EMBL/GenBank/DDBJ databases">
        <title>Caerostris darwini draft genome.</title>
        <authorList>
            <person name="Kono N."/>
            <person name="Arakawa K."/>
        </authorList>
    </citation>
    <scope>NUCLEOTIDE SEQUENCE [LARGE SCALE GENOMIC DNA]</scope>
</reference>
<organism evidence="1 2">
    <name type="scientific">Caerostris darwini</name>
    <dbReference type="NCBI Taxonomy" id="1538125"/>
    <lineage>
        <taxon>Eukaryota</taxon>
        <taxon>Metazoa</taxon>
        <taxon>Ecdysozoa</taxon>
        <taxon>Arthropoda</taxon>
        <taxon>Chelicerata</taxon>
        <taxon>Arachnida</taxon>
        <taxon>Araneae</taxon>
        <taxon>Araneomorphae</taxon>
        <taxon>Entelegynae</taxon>
        <taxon>Araneoidea</taxon>
        <taxon>Araneidae</taxon>
        <taxon>Caerostris</taxon>
    </lineage>
</organism>